<keyword evidence="2 4" id="KW-0863">Zinc-finger</keyword>
<dbReference type="InterPro" id="IPR001841">
    <property type="entry name" value="Znf_RING"/>
</dbReference>
<evidence type="ECO:0000256" key="3">
    <source>
        <dbReference type="ARBA" id="ARBA00022833"/>
    </source>
</evidence>
<keyword evidence="3" id="KW-0862">Zinc</keyword>
<organism evidence="8">
    <name type="scientific">Thrips palmi</name>
    <name type="common">Melon thrips</name>
    <dbReference type="NCBI Taxonomy" id="161013"/>
    <lineage>
        <taxon>Eukaryota</taxon>
        <taxon>Metazoa</taxon>
        <taxon>Ecdysozoa</taxon>
        <taxon>Arthropoda</taxon>
        <taxon>Hexapoda</taxon>
        <taxon>Insecta</taxon>
        <taxon>Pterygota</taxon>
        <taxon>Neoptera</taxon>
        <taxon>Paraneoptera</taxon>
        <taxon>Thysanoptera</taxon>
        <taxon>Terebrantia</taxon>
        <taxon>Thripoidea</taxon>
        <taxon>Thripidae</taxon>
        <taxon>Thrips</taxon>
    </lineage>
</organism>
<dbReference type="SMART" id="SM00184">
    <property type="entry name" value="RING"/>
    <property type="match status" value="1"/>
</dbReference>
<dbReference type="InterPro" id="IPR017907">
    <property type="entry name" value="Znf_RING_CS"/>
</dbReference>
<dbReference type="Proteomes" id="UP000515158">
    <property type="component" value="Unplaced"/>
</dbReference>
<evidence type="ECO:0000256" key="4">
    <source>
        <dbReference type="PROSITE-ProRule" id="PRU00175"/>
    </source>
</evidence>
<dbReference type="AlphaFoldDB" id="A0A6P8YH42"/>
<dbReference type="InterPro" id="IPR027370">
    <property type="entry name" value="Znf-RING_euk"/>
</dbReference>
<dbReference type="OrthoDB" id="239701at2759"/>
<dbReference type="GO" id="GO:0008270">
    <property type="term" value="F:zinc ion binding"/>
    <property type="evidence" value="ECO:0007669"/>
    <property type="project" value="UniProtKB-KW"/>
</dbReference>
<evidence type="ECO:0000256" key="1">
    <source>
        <dbReference type="ARBA" id="ARBA00022723"/>
    </source>
</evidence>
<sequence length="601" mass="66334">MSDLTGVKLKRGNGGSNVYHMECQVCLEQFDAASHRPKVLPCGHTFCLKCIHNLRNRKCPLDSKVFESSPDDLVDNWSLVDARSRPVVFATGAAAIRLWCLYCEKDATADCLEEHSVCSLKKARVEDAGPLLASLRQGEAVLDKMGETLGDFHRQLVREKAGLAAARGRLEDALEADAAVWEQAKQAAVQAGVSESTALLVSDLSQPAARCSLAVRRDAGAAVAWRGEVQTAEDATARMLLYRLARSGELQREQEAHEQQQPQPQRPAAPLWRERSNEGDWEMTPEETLKRMVVGARVAYRGRSSSWSGTVTKVDHGLCSFPRLTVSFTRDHYNTSHSFTLTSDECALRLLPSPLKPPIGALKGEYFLGVESISSSSHPKNMANLLTDGSLAQVRFLAGLPCKVTPFWSQKALQLVAPRLQGLQVLAPLQRHLDVMQAMPHLHSLSVIGATGEQLQVVSQMASLRRLEVHCPLDAPLPVLAFPGAQARLQWLRCGVHPLVSALALMRAHAATLEELQLVAASDEPYGCPDLAEELRRLRFQSLRRMVLLRQTGHNAPCRHTRDTCRVQVHQLWDMFAESDLNVTVVCSVCESTEFQKSEES</sequence>
<dbReference type="Gene3D" id="3.30.40.10">
    <property type="entry name" value="Zinc/RING finger domain, C3HC4 (zinc finger)"/>
    <property type="match status" value="1"/>
</dbReference>
<dbReference type="PANTHER" id="PTHR25464">
    <property type="entry name" value="TRIPARTITE MOTIF-CONTAINING PROTEIN 2-LIKE PROTEIN"/>
    <property type="match status" value="1"/>
</dbReference>
<evidence type="ECO:0000313" key="8">
    <source>
        <dbReference type="RefSeq" id="XP_034236250.1"/>
    </source>
</evidence>
<feature type="region of interest" description="Disordered" evidence="5">
    <location>
        <begin position="251"/>
        <end position="279"/>
    </location>
</feature>
<dbReference type="PROSITE" id="PS50089">
    <property type="entry name" value="ZF_RING_2"/>
    <property type="match status" value="1"/>
</dbReference>
<reference evidence="8" key="1">
    <citation type="submission" date="2025-08" db="UniProtKB">
        <authorList>
            <consortium name="RefSeq"/>
        </authorList>
    </citation>
    <scope>IDENTIFICATION</scope>
    <source>
        <tissue evidence="8">Total insect</tissue>
    </source>
</reference>
<name>A0A6P8YH42_THRPL</name>
<evidence type="ECO:0000259" key="6">
    <source>
        <dbReference type="PROSITE" id="PS50089"/>
    </source>
</evidence>
<evidence type="ECO:0000256" key="5">
    <source>
        <dbReference type="SAM" id="MobiDB-lite"/>
    </source>
</evidence>
<accession>A0A6P8YH42</accession>
<feature type="compositionally biased region" description="Low complexity" evidence="5">
    <location>
        <begin position="259"/>
        <end position="270"/>
    </location>
</feature>
<dbReference type="Pfam" id="PF13445">
    <property type="entry name" value="zf-RING_UBOX"/>
    <property type="match status" value="1"/>
</dbReference>
<keyword evidence="1" id="KW-0479">Metal-binding</keyword>
<dbReference type="SUPFAM" id="SSF57850">
    <property type="entry name" value="RING/U-box"/>
    <property type="match status" value="1"/>
</dbReference>
<evidence type="ECO:0000256" key="2">
    <source>
        <dbReference type="ARBA" id="ARBA00022771"/>
    </source>
</evidence>
<dbReference type="KEGG" id="tpal:117642302"/>
<protein>
    <submittedName>
        <fullName evidence="8">Uncharacterized protein LOC117642302 isoform X1</fullName>
    </submittedName>
</protein>
<keyword evidence="7" id="KW-1185">Reference proteome</keyword>
<dbReference type="InterPro" id="IPR013083">
    <property type="entry name" value="Znf_RING/FYVE/PHD"/>
</dbReference>
<proteinExistence type="predicted"/>
<dbReference type="PROSITE" id="PS00518">
    <property type="entry name" value="ZF_RING_1"/>
    <property type="match status" value="1"/>
</dbReference>
<dbReference type="RefSeq" id="XP_034236250.1">
    <property type="nucleotide sequence ID" value="XM_034380359.1"/>
</dbReference>
<feature type="domain" description="RING-type" evidence="6">
    <location>
        <begin position="23"/>
        <end position="63"/>
    </location>
</feature>
<dbReference type="PANTHER" id="PTHR25464:SF2">
    <property type="entry name" value="RING-TYPE DOMAIN-CONTAINING PROTEIN"/>
    <property type="match status" value="1"/>
</dbReference>
<gene>
    <name evidence="8" type="primary">LOC117642302</name>
</gene>
<evidence type="ECO:0000313" key="7">
    <source>
        <dbReference type="Proteomes" id="UP000515158"/>
    </source>
</evidence>
<dbReference type="InParanoid" id="A0A6P8YH42"/>
<dbReference type="GeneID" id="117642302"/>